<sequence length="211" mass="22309">MPCRKCTVVENEDAPAPNERIPSPGRLHVNTYVKQREMRSGLRMKHHKKYDIDILHNPPLILVTVSHPPSLTSLTTVLSGIPTQPMTGTAPPKSGKTTNDTAAAPPVGTDGIAAPKLGLAPYAAVSWRGTAPAPFGTARTESRPSAADVSRRSTARAVGALVQTAGAAELPQNHSHEQQGPHCVMNGSKENLGKPQNDKLPAGRHGCSYGE</sequence>
<keyword evidence="3" id="KW-1185">Reference proteome</keyword>
<feature type="region of interest" description="Disordered" evidence="1">
    <location>
        <begin position="82"/>
        <end position="109"/>
    </location>
</feature>
<comment type="caution">
    <text evidence="2">The sequence shown here is derived from an EMBL/GenBank/DDBJ whole genome shotgun (WGS) entry which is preliminary data.</text>
</comment>
<evidence type="ECO:0000313" key="2">
    <source>
        <dbReference type="EMBL" id="KAK3315441.1"/>
    </source>
</evidence>
<organism evidence="2 3">
    <name type="scientific">Apodospora peruviana</name>
    <dbReference type="NCBI Taxonomy" id="516989"/>
    <lineage>
        <taxon>Eukaryota</taxon>
        <taxon>Fungi</taxon>
        <taxon>Dikarya</taxon>
        <taxon>Ascomycota</taxon>
        <taxon>Pezizomycotina</taxon>
        <taxon>Sordariomycetes</taxon>
        <taxon>Sordariomycetidae</taxon>
        <taxon>Sordariales</taxon>
        <taxon>Lasiosphaeriaceae</taxon>
        <taxon>Apodospora</taxon>
    </lineage>
</organism>
<reference evidence="2" key="2">
    <citation type="submission" date="2023-06" db="EMBL/GenBank/DDBJ databases">
        <authorList>
            <consortium name="Lawrence Berkeley National Laboratory"/>
            <person name="Haridas S."/>
            <person name="Hensen N."/>
            <person name="Bonometti L."/>
            <person name="Westerberg I."/>
            <person name="Brannstrom I.O."/>
            <person name="Guillou S."/>
            <person name="Cros-Aarteil S."/>
            <person name="Calhoun S."/>
            <person name="Kuo A."/>
            <person name="Mondo S."/>
            <person name="Pangilinan J."/>
            <person name="Riley R."/>
            <person name="Labutti K."/>
            <person name="Andreopoulos B."/>
            <person name="Lipzen A."/>
            <person name="Chen C."/>
            <person name="Yanf M."/>
            <person name="Daum C."/>
            <person name="Ng V."/>
            <person name="Clum A."/>
            <person name="Steindorff A."/>
            <person name="Ohm R."/>
            <person name="Martin F."/>
            <person name="Silar P."/>
            <person name="Natvig D."/>
            <person name="Lalanne C."/>
            <person name="Gautier V."/>
            <person name="Ament-Velasquez S.L."/>
            <person name="Kruys A."/>
            <person name="Hutchinson M.I."/>
            <person name="Powell A.J."/>
            <person name="Barry K."/>
            <person name="Miller A.N."/>
            <person name="Grigoriev I.V."/>
            <person name="Debuchy R."/>
            <person name="Gladieux P."/>
            <person name="Thoren M.H."/>
            <person name="Johannesson H."/>
        </authorList>
    </citation>
    <scope>NUCLEOTIDE SEQUENCE</scope>
    <source>
        <strain evidence="2">CBS 118394</strain>
    </source>
</reference>
<reference evidence="2" key="1">
    <citation type="journal article" date="2023" name="Mol. Phylogenet. Evol.">
        <title>Genome-scale phylogeny and comparative genomics of the fungal order Sordariales.</title>
        <authorList>
            <person name="Hensen N."/>
            <person name="Bonometti L."/>
            <person name="Westerberg I."/>
            <person name="Brannstrom I.O."/>
            <person name="Guillou S."/>
            <person name="Cros-Aarteil S."/>
            <person name="Calhoun S."/>
            <person name="Haridas S."/>
            <person name="Kuo A."/>
            <person name="Mondo S."/>
            <person name="Pangilinan J."/>
            <person name="Riley R."/>
            <person name="LaButti K."/>
            <person name="Andreopoulos B."/>
            <person name="Lipzen A."/>
            <person name="Chen C."/>
            <person name="Yan M."/>
            <person name="Daum C."/>
            <person name="Ng V."/>
            <person name="Clum A."/>
            <person name="Steindorff A."/>
            <person name="Ohm R.A."/>
            <person name="Martin F."/>
            <person name="Silar P."/>
            <person name="Natvig D.O."/>
            <person name="Lalanne C."/>
            <person name="Gautier V."/>
            <person name="Ament-Velasquez S.L."/>
            <person name="Kruys A."/>
            <person name="Hutchinson M.I."/>
            <person name="Powell A.J."/>
            <person name="Barry K."/>
            <person name="Miller A.N."/>
            <person name="Grigoriev I.V."/>
            <person name="Debuchy R."/>
            <person name="Gladieux P."/>
            <person name="Hiltunen Thoren M."/>
            <person name="Johannesson H."/>
        </authorList>
    </citation>
    <scope>NUCLEOTIDE SEQUENCE</scope>
    <source>
        <strain evidence="2">CBS 118394</strain>
    </source>
</reference>
<dbReference type="AlphaFoldDB" id="A0AAE0I0P4"/>
<feature type="region of interest" description="Disordered" evidence="1">
    <location>
        <begin position="169"/>
        <end position="211"/>
    </location>
</feature>
<feature type="region of interest" description="Disordered" evidence="1">
    <location>
        <begin position="1"/>
        <end position="24"/>
    </location>
</feature>
<name>A0AAE0I0P4_9PEZI</name>
<protein>
    <submittedName>
        <fullName evidence="2">Uncharacterized protein</fullName>
    </submittedName>
</protein>
<accession>A0AAE0I0P4</accession>
<dbReference type="EMBL" id="JAUEDM010000006">
    <property type="protein sequence ID" value="KAK3315441.1"/>
    <property type="molecule type" value="Genomic_DNA"/>
</dbReference>
<gene>
    <name evidence="2" type="ORF">B0H66DRAFT_594007</name>
</gene>
<proteinExistence type="predicted"/>
<dbReference type="Proteomes" id="UP001283341">
    <property type="component" value="Unassembled WGS sequence"/>
</dbReference>
<evidence type="ECO:0000313" key="3">
    <source>
        <dbReference type="Proteomes" id="UP001283341"/>
    </source>
</evidence>
<evidence type="ECO:0000256" key="1">
    <source>
        <dbReference type="SAM" id="MobiDB-lite"/>
    </source>
</evidence>